<dbReference type="InterPro" id="IPR036864">
    <property type="entry name" value="Zn2-C6_fun-type_DNA-bd_sf"/>
</dbReference>
<sequence length="514" mass="56087">MVAASMSKAASVCATCKARKKRCDKSLPCCGYCAHRNLVCRYQNTSPNLPPPTPDVNLRRSFLAQSPRRVRRSYGVGSVGTARQVSPPVLFASLASSLHLPANGQTPTSAPRLCTETQRLLESTGLYLDEISVRYFQGIHAFVPIISRRRFHGRLLSFGADPQSDFALLLLCMGLLTKSTDRLGQLSPQRPHHLAEKMTLYVATKSLMAQAHALLPLTTHLIQAGVLLAVYEYALGYPERAFVTIGTYARMAYAAGIRSTPCVSDTSTTRTDWLEEQEENNTWWGIRICERTFLCELAVLNQPLASVMPAGDVHLPLESHTLDQDSPTVALASSVAVHALDAPEIGGFGRAAQAAWLLEDVLRGLCFADPDRQRGHLVECDRALQSFLAMLMQQNGGGSWGEFCVAIALTIRALFLLHTHLLARCAATSSDDTQSAVSQLALDTITKIVVDIAATREHLPESQIDHLPPSCMYIIRAALKHLHDVVARGTTADAQLRTTLRKLEGRWGGGCPAV</sequence>
<keyword evidence="3" id="KW-0805">Transcription regulation</keyword>
<dbReference type="PROSITE" id="PS00463">
    <property type="entry name" value="ZN2_CY6_FUNGAL_1"/>
    <property type="match status" value="1"/>
</dbReference>
<dbReference type="Pfam" id="PF04082">
    <property type="entry name" value="Fungal_trans"/>
    <property type="match status" value="1"/>
</dbReference>
<comment type="subcellular location">
    <subcellularLocation>
        <location evidence="1">Nucleus</location>
    </subcellularLocation>
</comment>
<organism evidence="8 9">
    <name type="scientific">Aspergillus japonicus CBS 114.51</name>
    <dbReference type="NCBI Taxonomy" id="1448312"/>
    <lineage>
        <taxon>Eukaryota</taxon>
        <taxon>Fungi</taxon>
        <taxon>Dikarya</taxon>
        <taxon>Ascomycota</taxon>
        <taxon>Pezizomycotina</taxon>
        <taxon>Eurotiomycetes</taxon>
        <taxon>Eurotiomycetidae</taxon>
        <taxon>Eurotiales</taxon>
        <taxon>Aspergillaceae</taxon>
        <taxon>Aspergillus</taxon>
        <taxon>Aspergillus subgen. Circumdati</taxon>
    </lineage>
</organism>
<dbReference type="Proteomes" id="UP000249497">
    <property type="component" value="Unassembled WGS sequence"/>
</dbReference>
<name>A0A8T8XFH3_ASPJA</name>
<dbReference type="GO" id="GO:0000981">
    <property type="term" value="F:DNA-binding transcription factor activity, RNA polymerase II-specific"/>
    <property type="evidence" value="ECO:0007669"/>
    <property type="project" value="InterPro"/>
</dbReference>
<keyword evidence="6" id="KW-0539">Nucleus</keyword>
<evidence type="ECO:0000259" key="7">
    <source>
        <dbReference type="PROSITE" id="PS50048"/>
    </source>
</evidence>
<dbReference type="GO" id="GO:0003677">
    <property type="term" value="F:DNA binding"/>
    <property type="evidence" value="ECO:0007669"/>
    <property type="project" value="UniProtKB-KW"/>
</dbReference>
<dbReference type="GO" id="GO:0006351">
    <property type="term" value="P:DNA-templated transcription"/>
    <property type="evidence" value="ECO:0007669"/>
    <property type="project" value="InterPro"/>
</dbReference>
<dbReference type="EMBL" id="KZ824771">
    <property type="protein sequence ID" value="RAH86830.1"/>
    <property type="molecule type" value="Genomic_DNA"/>
</dbReference>
<evidence type="ECO:0000256" key="4">
    <source>
        <dbReference type="ARBA" id="ARBA00023125"/>
    </source>
</evidence>
<dbReference type="PROSITE" id="PS50048">
    <property type="entry name" value="ZN2_CY6_FUNGAL_2"/>
    <property type="match status" value="1"/>
</dbReference>
<dbReference type="SUPFAM" id="SSF57701">
    <property type="entry name" value="Zn2/Cys6 DNA-binding domain"/>
    <property type="match status" value="1"/>
</dbReference>
<dbReference type="GO" id="GO:0008270">
    <property type="term" value="F:zinc ion binding"/>
    <property type="evidence" value="ECO:0007669"/>
    <property type="project" value="InterPro"/>
</dbReference>
<dbReference type="SMART" id="SM00066">
    <property type="entry name" value="GAL4"/>
    <property type="match status" value="1"/>
</dbReference>
<dbReference type="InterPro" id="IPR050815">
    <property type="entry name" value="TF_fung"/>
</dbReference>
<evidence type="ECO:0000313" key="8">
    <source>
        <dbReference type="EMBL" id="RAH86830.1"/>
    </source>
</evidence>
<evidence type="ECO:0000256" key="5">
    <source>
        <dbReference type="ARBA" id="ARBA00023163"/>
    </source>
</evidence>
<evidence type="ECO:0000256" key="6">
    <source>
        <dbReference type="ARBA" id="ARBA00023242"/>
    </source>
</evidence>
<keyword evidence="5" id="KW-0804">Transcription</keyword>
<reference evidence="8 9" key="1">
    <citation type="submission" date="2018-02" db="EMBL/GenBank/DDBJ databases">
        <title>The genomes of Aspergillus section Nigri reveals drivers in fungal speciation.</title>
        <authorList>
            <consortium name="DOE Joint Genome Institute"/>
            <person name="Vesth T.C."/>
            <person name="Nybo J."/>
            <person name="Theobald S."/>
            <person name="Brandl J."/>
            <person name="Frisvad J.C."/>
            <person name="Nielsen K.F."/>
            <person name="Lyhne E.K."/>
            <person name="Kogle M.E."/>
            <person name="Kuo A."/>
            <person name="Riley R."/>
            <person name="Clum A."/>
            <person name="Nolan M."/>
            <person name="Lipzen A."/>
            <person name="Salamov A."/>
            <person name="Henrissat B."/>
            <person name="Wiebenga A."/>
            <person name="De vries R.P."/>
            <person name="Grigoriev I.V."/>
            <person name="Mortensen U.H."/>
            <person name="Andersen M.R."/>
            <person name="Baker S.E."/>
        </authorList>
    </citation>
    <scope>NUCLEOTIDE SEQUENCE [LARGE SCALE GENOMIC DNA]</scope>
    <source>
        <strain evidence="8 9">CBS 114.51</strain>
    </source>
</reference>
<dbReference type="InterPro" id="IPR007219">
    <property type="entry name" value="XnlR_reg_dom"/>
</dbReference>
<keyword evidence="2" id="KW-0479">Metal-binding</keyword>
<keyword evidence="4" id="KW-0238">DNA-binding</keyword>
<dbReference type="CDD" id="cd12148">
    <property type="entry name" value="fungal_TF_MHR"/>
    <property type="match status" value="1"/>
</dbReference>
<dbReference type="PANTHER" id="PTHR47338">
    <property type="entry name" value="ZN(II)2CYS6 TRANSCRIPTION FACTOR (EUROFUNG)-RELATED"/>
    <property type="match status" value="1"/>
</dbReference>
<evidence type="ECO:0000256" key="2">
    <source>
        <dbReference type="ARBA" id="ARBA00022723"/>
    </source>
</evidence>
<dbReference type="Pfam" id="PF00172">
    <property type="entry name" value="Zn_clus"/>
    <property type="match status" value="1"/>
</dbReference>
<dbReference type="GO" id="GO:0009893">
    <property type="term" value="P:positive regulation of metabolic process"/>
    <property type="evidence" value="ECO:0007669"/>
    <property type="project" value="UniProtKB-ARBA"/>
</dbReference>
<dbReference type="PANTHER" id="PTHR47338:SF20">
    <property type="entry name" value="ZN(II)2CYS6 TRANSCRIPTION FACTOR (EUROFUNG)"/>
    <property type="match status" value="1"/>
</dbReference>
<dbReference type="CDD" id="cd00067">
    <property type="entry name" value="GAL4"/>
    <property type="match status" value="1"/>
</dbReference>
<evidence type="ECO:0000256" key="1">
    <source>
        <dbReference type="ARBA" id="ARBA00004123"/>
    </source>
</evidence>
<dbReference type="AlphaFoldDB" id="A0A8T8XFH3"/>
<feature type="domain" description="Zn(2)-C6 fungal-type" evidence="7">
    <location>
        <begin position="12"/>
        <end position="42"/>
    </location>
</feature>
<dbReference type="OrthoDB" id="3862662at2759"/>
<dbReference type="Gene3D" id="4.10.240.10">
    <property type="entry name" value="Zn(2)-C6 fungal-type DNA-binding domain"/>
    <property type="match status" value="1"/>
</dbReference>
<dbReference type="RefSeq" id="XP_025532724.1">
    <property type="nucleotide sequence ID" value="XM_025673231.1"/>
</dbReference>
<protein>
    <recommendedName>
        <fullName evidence="7">Zn(2)-C6 fungal-type domain-containing protein</fullName>
    </recommendedName>
</protein>
<dbReference type="GeneID" id="37176923"/>
<accession>A0A8T8XFH3</accession>
<gene>
    <name evidence="8" type="ORF">BO86DRAFT_394626</name>
</gene>
<dbReference type="GO" id="GO:0005634">
    <property type="term" value="C:nucleus"/>
    <property type="evidence" value="ECO:0007669"/>
    <property type="project" value="UniProtKB-SubCell"/>
</dbReference>
<evidence type="ECO:0000313" key="9">
    <source>
        <dbReference type="Proteomes" id="UP000249497"/>
    </source>
</evidence>
<proteinExistence type="predicted"/>
<keyword evidence="9" id="KW-1185">Reference proteome</keyword>
<dbReference type="InterPro" id="IPR001138">
    <property type="entry name" value="Zn2Cys6_DnaBD"/>
</dbReference>
<evidence type="ECO:0000256" key="3">
    <source>
        <dbReference type="ARBA" id="ARBA00023015"/>
    </source>
</evidence>